<dbReference type="Pfam" id="PF13483">
    <property type="entry name" value="Lactamase_B_3"/>
    <property type="match status" value="1"/>
</dbReference>
<dbReference type="PANTHER" id="PTHR36142">
    <property type="entry name" value="METALLO-HYDROLASE/OXIDOREDUCTASE SUPERFAMILY PROTEIN"/>
    <property type="match status" value="1"/>
</dbReference>
<dbReference type="PANTHER" id="PTHR36142:SF2">
    <property type="entry name" value="METALLO-HYDROLASE_OXIDOREDUCTASE SUPERFAMILY PROTEIN"/>
    <property type="match status" value="1"/>
</dbReference>
<name>A0A6T6B2A6_9RHOD</name>
<accession>A0A6T6B2A6</accession>
<dbReference type="EMBL" id="HBGH01003515">
    <property type="protein sequence ID" value="CAD9228984.1"/>
    <property type="molecule type" value="Transcribed_RNA"/>
</dbReference>
<dbReference type="SUPFAM" id="SSF56281">
    <property type="entry name" value="Metallo-hydrolase/oxidoreductase"/>
    <property type="match status" value="1"/>
</dbReference>
<evidence type="ECO:0000313" key="1">
    <source>
        <dbReference type="EMBL" id="CAD9228984.1"/>
    </source>
</evidence>
<dbReference type="AlphaFoldDB" id="A0A6T6B2A6"/>
<evidence type="ECO:0000313" key="2">
    <source>
        <dbReference type="EMBL" id="CAD9229004.1"/>
    </source>
</evidence>
<dbReference type="InterPro" id="IPR036866">
    <property type="entry name" value="RibonucZ/Hydroxyglut_hydro"/>
</dbReference>
<dbReference type="Gene3D" id="3.60.15.10">
    <property type="entry name" value="Ribonuclease Z/Hydroxyacylglutathione hydrolase-like"/>
    <property type="match status" value="1"/>
</dbReference>
<protein>
    <recommendedName>
        <fullName evidence="3">Metallo-beta-lactamase domain-containing protein</fullName>
    </recommendedName>
</protein>
<evidence type="ECO:0008006" key="3">
    <source>
        <dbReference type="Google" id="ProtNLM"/>
    </source>
</evidence>
<organism evidence="2">
    <name type="scientific">Compsopogon caeruleus</name>
    <dbReference type="NCBI Taxonomy" id="31354"/>
    <lineage>
        <taxon>Eukaryota</taxon>
        <taxon>Rhodophyta</taxon>
        <taxon>Compsopogonophyceae</taxon>
        <taxon>Compsopogonales</taxon>
        <taxon>Compsopogonaceae</taxon>
        <taxon>Compsopogon</taxon>
    </lineage>
</organism>
<gene>
    <name evidence="1" type="ORF">CCAE0312_LOCUS1916</name>
    <name evidence="2" type="ORF">CCAE0312_LOCUS1922</name>
</gene>
<proteinExistence type="predicted"/>
<reference evidence="2" key="1">
    <citation type="submission" date="2021-01" db="EMBL/GenBank/DDBJ databases">
        <authorList>
            <person name="Corre E."/>
            <person name="Pelletier E."/>
            <person name="Niang G."/>
            <person name="Scheremetjew M."/>
            <person name="Finn R."/>
            <person name="Kale V."/>
            <person name="Holt S."/>
            <person name="Cochrane G."/>
            <person name="Meng A."/>
            <person name="Brown T."/>
            <person name="Cohen L."/>
        </authorList>
    </citation>
    <scope>NUCLEOTIDE SEQUENCE</scope>
    <source>
        <strain evidence="2">SAG 36.94</strain>
    </source>
</reference>
<dbReference type="EMBL" id="HBGH01003526">
    <property type="protein sequence ID" value="CAD9229004.1"/>
    <property type="molecule type" value="Transcribed_RNA"/>
</dbReference>
<sequence>MIAFVNYGYMWRRKAGACGRDSCEVRTKPWYGQQRSSLYRGMMNLSMESKSAVEYTSLDGNSWLLQFGSKKVVFDPWLVDSLVFFSPWFYQGFKPLLEHFKLEDLGSCDLIVITQSLDDHLHRPTLRQMDKNIPVVATVDSIEILRDQLGFRNVVGLDHGEKVEMLDGEITLHAFQGALTGPPWAKRQNGYKVTVNPANWSLWYEPHADSPPAELEQIRPVDAIVAPVVRTYLVPLNYSLVNGGVHCLETAQKLQARQFIVHKVHRNRHRGFLSKYLAEVGTEEEFRQVISQRKGDMEVIDGPTGVSYPVAFYSSTVKT</sequence>